<dbReference type="Gene3D" id="3.60.21.10">
    <property type="match status" value="1"/>
</dbReference>
<dbReference type="InParanoid" id="E9E1B4"/>
<dbReference type="Proteomes" id="UP000002499">
    <property type="component" value="Unassembled WGS sequence"/>
</dbReference>
<proteinExistence type="predicted"/>
<protein>
    <submittedName>
        <fullName evidence="1">Phosphoesterase</fullName>
    </submittedName>
</protein>
<dbReference type="eggNOG" id="KOG3947">
    <property type="taxonomic scope" value="Eukaryota"/>
</dbReference>
<keyword evidence="2" id="KW-1185">Reference proteome</keyword>
<dbReference type="PANTHER" id="PTHR12905">
    <property type="entry name" value="METALLOPHOSPHOESTERASE"/>
    <property type="match status" value="1"/>
</dbReference>
<dbReference type="SUPFAM" id="SSF56300">
    <property type="entry name" value="Metallo-dependent phosphatases"/>
    <property type="match status" value="1"/>
</dbReference>
<dbReference type="CDD" id="cd07379">
    <property type="entry name" value="MPP_239FB"/>
    <property type="match status" value="1"/>
</dbReference>
<sequence>MTKGGLEPWKIAVDEPDRPLNSRIIEPCDDFRVRWSSAKAVGSKFFTCMPSGCEAPVKRQLSAAGPTQPTSREPAAHIWETSSSRVQGRVSNVSGNNAMAASITQARAISRPFVGSAEKQSLTERLATSLHHAIRRLDAENRGGASSPTVDHPVTVVCISDTHNSFPSSLPPGDILLHAGDLSRFGTFAEIQAQISWLAAQPHSHKVIIAGTHDLLLDPAFVATHPDRELDRWPGQRRSDLAWGDVHYLDCASVDLVIEGKGRSIRVLGSPWTPRCGSWAFQYDQNRNDEDTCYPLGTSPNDVDVMLVHGPPQGYLDDGGKGCERLLTQVWRARPKLVLFCIMGFFSIFSRLFNRLGSSRTGSTTISTTQEDDELWLFPVWPPINPREILRRREYYKARMEHRRYRAPKGIFEDSPLYALYRLYEWIMVDDVIHMRNELEMFWWARWPVSSIPDPGEQGDPERYAVLACIPALIVESFNERNEQGLRRQEPHSILSLEEQLQWAATPKIVESEPSWTKTVPPLQKLLHIPHSQPYTPQLTTNPFSPIPPDLSSSVGSPVFTCILGLRELLVVVLGEGQQAHMSQHVNV</sequence>
<reference evidence="1 2" key="1">
    <citation type="journal article" date="2011" name="PLoS Genet.">
        <title>Genome sequencing and comparative transcriptomics of the model entomopathogenic fungi Metarhizium anisopliae and M. acridum.</title>
        <authorList>
            <person name="Gao Q."/>
            <person name="Jin K."/>
            <person name="Ying S.H."/>
            <person name="Zhang Y."/>
            <person name="Xiao G."/>
            <person name="Shang Y."/>
            <person name="Duan Z."/>
            <person name="Hu X."/>
            <person name="Xie X.Q."/>
            <person name="Zhou G."/>
            <person name="Peng G."/>
            <person name="Luo Z."/>
            <person name="Huang W."/>
            <person name="Wang B."/>
            <person name="Fang W."/>
            <person name="Wang S."/>
            <person name="Zhong Y."/>
            <person name="Ma L.J."/>
            <person name="St Leger R.J."/>
            <person name="Zhao G.P."/>
            <person name="Pei Y."/>
            <person name="Feng M.G."/>
            <person name="Xia Y."/>
            <person name="Wang C."/>
        </authorList>
    </citation>
    <scope>NUCLEOTIDE SEQUENCE [LARGE SCALE GENOMIC DNA]</scope>
    <source>
        <strain evidence="1 2">CQMa 102</strain>
    </source>
</reference>
<organism evidence="2">
    <name type="scientific">Metarhizium acridum (strain CQMa 102)</name>
    <dbReference type="NCBI Taxonomy" id="655827"/>
    <lineage>
        <taxon>Eukaryota</taxon>
        <taxon>Fungi</taxon>
        <taxon>Dikarya</taxon>
        <taxon>Ascomycota</taxon>
        <taxon>Pezizomycotina</taxon>
        <taxon>Sordariomycetes</taxon>
        <taxon>Hypocreomycetidae</taxon>
        <taxon>Hypocreales</taxon>
        <taxon>Clavicipitaceae</taxon>
        <taxon>Metarhizium</taxon>
    </lineage>
</organism>
<dbReference type="GeneID" id="19247973"/>
<dbReference type="InterPro" id="IPR029052">
    <property type="entry name" value="Metallo-depent_PP-like"/>
</dbReference>
<dbReference type="HOGENOM" id="CLU_033005_0_0_1"/>
<dbReference type="EMBL" id="GL698491">
    <property type="protein sequence ID" value="EFY90416.1"/>
    <property type="molecule type" value="Genomic_DNA"/>
</dbReference>
<dbReference type="OMA" id="HIWETSS"/>
<dbReference type="InterPro" id="IPR051693">
    <property type="entry name" value="UPF0046_metallophosphoest"/>
</dbReference>
<evidence type="ECO:0000313" key="2">
    <source>
        <dbReference type="Proteomes" id="UP000002499"/>
    </source>
</evidence>
<dbReference type="AlphaFoldDB" id="E9E1B4"/>
<gene>
    <name evidence="1" type="ORF">MAC_03662</name>
</gene>
<accession>E9E1B4</accession>
<dbReference type="OrthoDB" id="630188at2759"/>
<dbReference type="PANTHER" id="PTHR12905:SF18">
    <property type="entry name" value="ESTER HYDROLASE, PUTATIVE (AFU_ORTHOLOGUE AFUA_4G03130)-RELATED"/>
    <property type="match status" value="1"/>
</dbReference>
<dbReference type="KEGG" id="maw:19247973"/>
<name>E9E1B4_METAQ</name>
<evidence type="ECO:0000313" key="1">
    <source>
        <dbReference type="EMBL" id="EFY90416.1"/>
    </source>
</evidence>